<evidence type="ECO:0000256" key="1">
    <source>
        <dbReference type="ARBA" id="ARBA00004167"/>
    </source>
</evidence>
<dbReference type="Pfam" id="PF07714">
    <property type="entry name" value="PK_Tyr_Ser-Thr"/>
    <property type="match status" value="1"/>
</dbReference>
<comment type="subcellular location">
    <subcellularLocation>
        <location evidence="1">Membrane</location>
        <topology evidence="1">Single-pass membrane protein</topology>
    </subcellularLocation>
</comment>
<dbReference type="AlphaFoldDB" id="A0A9N9G7I8"/>
<feature type="binding site" evidence="2">
    <location>
        <position position="53"/>
    </location>
    <ligand>
        <name>ATP</name>
        <dbReference type="ChEBI" id="CHEBI:30616"/>
    </ligand>
</feature>
<dbReference type="PROSITE" id="PS00107">
    <property type="entry name" value="PROTEIN_KINASE_ATP"/>
    <property type="match status" value="1"/>
</dbReference>
<feature type="non-terminal residue" evidence="5">
    <location>
        <position position="240"/>
    </location>
</feature>
<dbReference type="GO" id="GO:0007169">
    <property type="term" value="P:cell surface receptor protein tyrosine kinase signaling pathway"/>
    <property type="evidence" value="ECO:0007669"/>
    <property type="project" value="TreeGrafter"/>
</dbReference>
<dbReference type="EMBL" id="CAJVQA010003919">
    <property type="protein sequence ID" value="CAG8586899.1"/>
    <property type="molecule type" value="Genomic_DNA"/>
</dbReference>
<dbReference type="GO" id="GO:0043235">
    <property type="term" value="C:receptor complex"/>
    <property type="evidence" value="ECO:0007669"/>
    <property type="project" value="TreeGrafter"/>
</dbReference>
<organism evidence="5 6">
    <name type="scientific">Cetraspora pellucida</name>
    <dbReference type="NCBI Taxonomy" id="1433469"/>
    <lineage>
        <taxon>Eukaryota</taxon>
        <taxon>Fungi</taxon>
        <taxon>Fungi incertae sedis</taxon>
        <taxon>Mucoromycota</taxon>
        <taxon>Glomeromycotina</taxon>
        <taxon>Glomeromycetes</taxon>
        <taxon>Diversisporales</taxon>
        <taxon>Gigasporaceae</taxon>
        <taxon>Cetraspora</taxon>
    </lineage>
</organism>
<dbReference type="GO" id="GO:0005886">
    <property type="term" value="C:plasma membrane"/>
    <property type="evidence" value="ECO:0007669"/>
    <property type="project" value="TreeGrafter"/>
</dbReference>
<dbReference type="PANTHER" id="PTHR24416">
    <property type="entry name" value="TYROSINE-PROTEIN KINASE RECEPTOR"/>
    <property type="match status" value="1"/>
</dbReference>
<dbReference type="Proteomes" id="UP000789759">
    <property type="component" value="Unassembled WGS sequence"/>
</dbReference>
<keyword evidence="2" id="KW-0067">ATP-binding</keyword>
<feature type="region of interest" description="Disordered" evidence="3">
    <location>
        <begin position="217"/>
        <end position="240"/>
    </location>
</feature>
<dbReference type="InterPro" id="IPR017441">
    <property type="entry name" value="Protein_kinase_ATP_BS"/>
</dbReference>
<dbReference type="InterPro" id="IPR050122">
    <property type="entry name" value="RTK"/>
</dbReference>
<sequence length="240" mass="27833">MNPSDDIQKLLDEERIKFYNYSNFKDVKLVGCGGFGNVYRAVLENNELIVALKSFKSNNMTIKEIVNELKLHCKVDIHSNIIRLYGVTKNEDNIILDSMRYMFVLEYADGGTLRSYFQNHFKRLNWNDKLDFALQISKAVKFLHAENIVHRDLDDVEQHQLVLLISDIKNGVREKDIQGTSPAYIKIYKDCWQYDPDLRPDIQQVVSSLENIKNPENLEPTIESTDNIPDTFPDGESMQP</sequence>
<dbReference type="Gene3D" id="1.10.510.10">
    <property type="entry name" value="Transferase(Phosphotransferase) domain 1"/>
    <property type="match status" value="2"/>
</dbReference>
<feature type="domain" description="Protein kinase" evidence="4">
    <location>
        <begin position="24"/>
        <end position="240"/>
    </location>
</feature>
<evidence type="ECO:0000313" key="6">
    <source>
        <dbReference type="Proteomes" id="UP000789759"/>
    </source>
</evidence>
<evidence type="ECO:0000259" key="4">
    <source>
        <dbReference type="PROSITE" id="PS50011"/>
    </source>
</evidence>
<dbReference type="SUPFAM" id="SSF56112">
    <property type="entry name" value="Protein kinase-like (PK-like)"/>
    <property type="match status" value="1"/>
</dbReference>
<dbReference type="InterPro" id="IPR001245">
    <property type="entry name" value="Ser-Thr/Tyr_kinase_cat_dom"/>
</dbReference>
<comment type="caution">
    <text evidence="5">The sequence shown here is derived from an EMBL/GenBank/DDBJ whole genome shotgun (WGS) entry which is preliminary data.</text>
</comment>
<dbReference type="PANTHER" id="PTHR24416:SF600">
    <property type="entry name" value="PDGF- AND VEGF-RECEPTOR RELATED, ISOFORM J"/>
    <property type="match status" value="1"/>
</dbReference>
<reference evidence="5" key="1">
    <citation type="submission" date="2021-06" db="EMBL/GenBank/DDBJ databases">
        <authorList>
            <person name="Kallberg Y."/>
            <person name="Tangrot J."/>
            <person name="Rosling A."/>
        </authorList>
    </citation>
    <scope>NUCLEOTIDE SEQUENCE</scope>
    <source>
        <strain evidence="5">FL966</strain>
    </source>
</reference>
<evidence type="ECO:0000256" key="2">
    <source>
        <dbReference type="PROSITE-ProRule" id="PRU10141"/>
    </source>
</evidence>
<keyword evidence="2" id="KW-0547">Nucleotide-binding</keyword>
<dbReference type="GO" id="GO:0004714">
    <property type="term" value="F:transmembrane receptor protein tyrosine kinase activity"/>
    <property type="evidence" value="ECO:0007669"/>
    <property type="project" value="TreeGrafter"/>
</dbReference>
<dbReference type="GO" id="GO:0005524">
    <property type="term" value="F:ATP binding"/>
    <property type="evidence" value="ECO:0007669"/>
    <property type="project" value="UniProtKB-UniRule"/>
</dbReference>
<keyword evidence="6" id="KW-1185">Reference proteome</keyword>
<name>A0A9N9G7I8_9GLOM</name>
<dbReference type="OrthoDB" id="10261027at2759"/>
<dbReference type="PROSITE" id="PS50011">
    <property type="entry name" value="PROTEIN_KINASE_DOM"/>
    <property type="match status" value="1"/>
</dbReference>
<proteinExistence type="predicted"/>
<evidence type="ECO:0000313" key="5">
    <source>
        <dbReference type="EMBL" id="CAG8586899.1"/>
    </source>
</evidence>
<accession>A0A9N9G7I8</accession>
<dbReference type="InterPro" id="IPR000719">
    <property type="entry name" value="Prot_kinase_dom"/>
</dbReference>
<evidence type="ECO:0000256" key="3">
    <source>
        <dbReference type="SAM" id="MobiDB-lite"/>
    </source>
</evidence>
<gene>
    <name evidence="5" type="ORF">CPELLU_LOCUS6356</name>
</gene>
<protein>
    <submittedName>
        <fullName evidence="5">21914_t:CDS:1</fullName>
    </submittedName>
</protein>
<dbReference type="InterPro" id="IPR011009">
    <property type="entry name" value="Kinase-like_dom_sf"/>
</dbReference>